<dbReference type="Gene3D" id="3.55.50.30">
    <property type="match status" value="1"/>
</dbReference>
<name>A0A0L8V924_9BACT</name>
<feature type="domain" description="FecR protein" evidence="2">
    <location>
        <begin position="114"/>
        <end position="208"/>
    </location>
</feature>
<feature type="domain" description="Protein FecR C-terminal" evidence="3">
    <location>
        <begin position="250"/>
        <end position="319"/>
    </location>
</feature>
<dbReference type="InterPro" id="IPR032508">
    <property type="entry name" value="FecR_C"/>
</dbReference>
<dbReference type="GO" id="GO:0016989">
    <property type="term" value="F:sigma factor antagonist activity"/>
    <property type="evidence" value="ECO:0007669"/>
    <property type="project" value="TreeGrafter"/>
</dbReference>
<protein>
    <recommendedName>
        <fullName evidence="6">FecR family protein</fullName>
    </recommendedName>
</protein>
<evidence type="ECO:0000313" key="5">
    <source>
        <dbReference type="Proteomes" id="UP000036958"/>
    </source>
</evidence>
<sequence length="322" mass="36629">MKEMDQNRWETWASLLHGEVSEPEIDSGLDEVGEKELKIGHRIYHSREKVAQVRKLKPAESAWAELEKSLSTPRAWWKEALKYAAVFIIAFLTAGGAFWFYQTGAVENESWASISAPNGQISNVTLFDGTNVWLNAGSTLTYKQSFNLNNREVVLDGEALFSVTKNEKSPFIVHAGASEIQVHGTQFNVKAYANDSKIATVLVEGEVEFRAGQQALMMVPGEQVLFSKNTGQLEKNKVDIAEHIAWKGGKIYFNDETLFALAQQLERWYEVKFAFASDELKSYRFTGVINKERSLEYTLKIIQEIRKVKFEFNKEQILIKDE</sequence>
<dbReference type="OrthoDB" id="676789at2"/>
<keyword evidence="1" id="KW-1133">Transmembrane helix</keyword>
<evidence type="ECO:0000259" key="2">
    <source>
        <dbReference type="Pfam" id="PF04773"/>
    </source>
</evidence>
<comment type="caution">
    <text evidence="4">The sequence shown here is derived from an EMBL/GenBank/DDBJ whole genome shotgun (WGS) entry which is preliminary data.</text>
</comment>
<accession>A0A0L8V924</accession>
<evidence type="ECO:0000256" key="1">
    <source>
        <dbReference type="SAM" id="Phobius"/>
    </source>
</evidence>
<keyword evidence="1" id="KW-0472">Membrane</keyword>
<dbReference type="PANTHER" id="PTHR30273:SF2">
    <property type="entry name" value="PROTEIN FECR"/>
    <property type="match status" value="1"/>
</dbReference>
<dbReference type="FunFam" id="2.60.120.1440:FF:000001">
    <property type="entry name" value="Putative anti-sigma factor"/>
    <property type="match status" value="1"/>
</dbReference>
<feature type="transmembrane region" description="Helical" evidence="1">
    <location>
        <begin position="80"/>
        <end position="101"/>
    </location>
</feature>
<dbReference type="InterPro" id="IPR012373">
    <property type="entry name" value="Ferrdict_sens_TM"/>
</dbReference>
<dbReference type="Pfam" id="PF04773">
    <property type="entry name" value="FecR"/>
    <property type="match status" value="1"/>
</dbReference>
<dbReference type="Pfam" id="PF16344">
    <property type="entry name" value="FecR_C"/>
    <property type="match status" value="1"/>
</dbReference>
<keyword evidence="1" id="KW-0812">Transmembrane</keyword>
<dbReference type="Gene3D" id="2.60.120.1440">
    <property type="match status" value="1"/>
</dbReference>
<dbReference type="PIRSF" id="PIRSF018266">
    <property type="entry name" value="FecR"/>
    <property type="match status" value="1"/>
</dbReference>
<dbReference type="InterPro" id="IPR006860">
    <property type="entry name" value="FecR"/>
</dbReference>
<evidence type="ECO:0000313" key="4">
    <source>
        <dbReference type="EMBL" id="KOH44949.1"/>
    </source>
</evidence>
<dbReference type="PANTHER" id="PTHR30273">
    <property type="entry name" value="PERIPLASMIC SIGNAL SENSOR AND SIGMA FACTOR ACTIVATOR FECR-RELATED"/>
    <property type="match status" value="1"/>
</dbReference>
<reference evidence="5" key="1">
    <citation type="submission" date="2015-07" db="EMBL/GenBank/DDBJ databases">
        <title>Genome sequencing of Sunxiuqinia dokdonensis strain SK.</title>
        <authorList>
            <person name="Ahn S."/>
            <person name="Kim B.-C."/>
        </authorList>
    </citation>
    <scope>NUCLEOTIDE SEQUENCE [LARGE SCALE GENOMIC DNA]</scope>
    <source>
        <strain evidence="5">SK</strain>
    </source>
</reference>
<dbReference type="Proteomes" id="UP000036958">
    <property type="component" value="Unassembled WGS sequence"/>
</dbReference>
<dbReference type="STRING" id="1409788.NC99_22610"/>
<keyword evidence="5" id="KW-1185">Reference proteome</keyword>
<dbReference type="PATRIC" id="fig|1409788.3.peg.2334"/>
<evidence type="ECO:0008006" key="6">
    <source>
        <dbReference type="Google" id="ProtNLM"/>
    </source>
</evidence>
<organism evidence="4 5">
    <name type="scientific">Sunxiuqinia dokdonensis</name>
    <dbReference type="NCBI Taxonomy" id="1409788"/>
    <lineage>
        <taxon>Bacteria</taxon>
        <taxon>Pseudomonadati</taxon>
        <taxon>Bacteroidota</taxon>
        <taxon>Bacteroidia</taxon>
        <taxon>Marinilabiliales</taxon>
        <taxon>Prolixibacteraceae</taxon>
        <taxon>Sunxiuqinia</taxon>
    </lineage>
</organism>
<gene>
    <name evidence="4" type="ORF">NC99_22610</name>
</gene>
<dbReference type="AlphaFoldDB" id="A0A0L8V924"/>
<dbReference type="EMBL" id="LGIA01000150">
    <property type="protein sequence ID" value="KOH44949.1"/>
    <property type="molecule type" value="Genomic_DNA"/>
</dbReference>
<proteinExistence type="predicted"/>
<evidence type="ECO:0000259" key="3">
    <source>
        <dbReference type="Pfam" id="PF16344"/>
    </source>
</evidence>